<proteinExistence type="predicted"/>
<accession>A0A0A9E2B0</accession>
<reference evidence="1" key="1">
    <citation type="submission" date="2014-09" db="EMBL/GenBank/DDBJ databases">
        <authorList>
            <person name="Magalhaes I.L.F."/>
            <person name="Oliveira U."/>
            <person name="Santos F.R."/>
            <person name="Vidigal T.H.D.A."/>
            <person name="Brescovit A.D."/>
            <person name="Santos A.J."/>
        </authorList>
    </citation>
    <scope>NUCLEOTIDE SEQUENCE</scope>
    <source>
        <tissue evidence="1">Shoot tissue taken approximately 20 cm above the soil surface</tissue>
    </source>
</reference>
<sequence>MSMPGPSPAGEQHLRLRYHYLSIPIWLF</sequence>
<dbReference type="EMBL" id="GBRH01204752">
    <property type="protein sequence ID" value="JAD93143.1"/>
    <property type="molecule type" value="Transcribed_RNA"/>
</dbReference>
<name>A0A0A9E2B0_ARUDO</name>
<dbReference type="AlphaFoldDB" id="A0A0A9E2B0"/>
<organism evidence="1">
    <name type="scientific">Arundo donax</name>
    <name type="common">Giant reed</name>
    <name type="synonym">Donax arundinaceus</name>
    <dbReference type="NCBI Taxonomy" id="35708"/>
    <lineage>
        <taxon>Eukaryota</taxon>
        <taxon>Viridiplantae</taxon>
        <taxon>Streptophyta</taxon>
        <taxon>Embryophyta</taxon>
        <taxon>Tracheophyta</taxon>
        <taxon>Spermatophyta</taxon>
        <taxon>Magnoliopsida</taxon>
        <taxon>Liliopsida</taxon>
        <taxon>Poales</taxon>
        <taxon>Poaceae</taxon>
        <taxon>PACMAD clade</taxon>
        <taxon>Arundinoideae</taxon>
        <taxon>Arundineae</taxon>
        <taxon>Arundo</taxon>
    </lineage>
</organism>
<reference evidence="1" key="2">
    <citation type="journal article" date="2015" name="Data Brief">
        <title>Shoot transcriptome of the giant reed, Arundo donax.</title>
        <authorList>
            <person name="Barrero R.A."/>
            <person name="Guerrero F.D."/>
            <person name="Moolhuijzen P."/>
            <person name="Goolsby J.A."/>
            <person name="Tidwell J."/>
            <person name="Bellgard S.E."/>
            <person name="Bellgard M.I."/>
        </authorList>
    </citation>
    <scope>NUCLEOTIDE SEQUENCE</scope>
    <source>
        <tissue evidence="1">Shoot tissue taken approximately 20 cm above the soil surface</tissue>
    </source>
</reference>
<evidence type="ECO:0000313" key="1">
    <source>
        <dbReference type="EMBL" id="JAD93143.1"/>
    </source>
</evidence>
<protein>
    <submittedName>
        <fullName evidence="1">Uncharacterized protein</fullName>
    </submittedName>
</protein>